<dbReference type="OrthoDB" id="3687864at2759"/>
<feature type="region of interest" description="Disordered" evidence="1">
    <location>
        <begin position="101"/>
        <end position="120"/>
    </location>
</feature>
<protein>
    <submittedName>
        <fullName evidence="2">Uncharacterized protein</fullName>
    </submittedName>
</protein>
<feature type="region of interest" description="Disordered" evidence="1">
    <location>
        <begin position="154"/>
        <end position="184"/>
    </location>
</feature>
<reference evidence="2" key="1">
    <citation type="journal article" date="2021" name="Nat. Commun.">
        <title>Genetic determinants of endophytism in the Arabidopsis root mycobiome.</title>
        <authorList>
            <person name="Mesny F."/>
            <person name="Miyauchi S."/>
            <person name="Thiergart T."/>
            <person name="Pickel B."/>
            <person name="Atanasova L."/>
            <person name="Karlsson M."/>
            <person name="Huettel B."/>
            <person name="Barry K.W."/>
            <person name="Haridas S."/>
            <person name="Chen C."/>
            <person name="Bauer D."/>
            <person name="Andreopoulos W."/>
            <person name="Pangilinan J."/>
            <person name="LaButti K."/>
            <person name="Riley R."/>
            <person name="Lipzen A."/>
            <person name="Clum A."/>
            <person name="Drula E."/>
            <person name="Henrissat B."/>
            <person name="Kohler A."/>
            <person name="Grigoriev I.V."/>
            <person name="Martin F.M."/>
            <person name="Hacquard S."/>
        </authorList>
    </citation>
    <scope>NUCLEOTIDE SEQUENCE</scope>
    <source>
        <strain evidence="2">MPI-SDFR-AT-0120</strain>
    </source>
</reference>
<evidence type="ECO:0000313" key="3">
    <source>
        <dbReference type="Proteomes" id="UP000813461"/>
    </source>
</evidence>
<name>A0A8K0R9E8_9PLEO</name>
<gene>
    <name evidence="2" type="ORF">FB567DRAFT_591411</name>
</gene>
<sequence>MCIVYFACYQHCDHNSILGIFNCGLNCPTGTRHTFTVEDPSGPCQTCDFINDEELDPDIAPVTFYAPTHEADTLRFHHAHLENIGREASKHRINNHQEADNQVASDYDPTMGSLSDPDSLTSEWRLGPSWSSPYPDPSQSHIYTADYPYQYTYPSHGPHTSAPDSGQVEHPPSHVQAGGQDVAPDMTPRTAAHRTLVRDQLKNLPTRLEAQKGQLQTMEEFYVPGGYTAEGKGGTTSDEHRRGNGV</sequence>
<feature type="compositionally biased region" description="Basic and acidic residues" evidence="1">
    <location>
        <begin position="237"/>
        <end position="246"/>
    </location>
</feature>
<keyword evidence="3" id="KW-1185">Reference proteome</keyword>
<dbReference type="Proteomes" id="UP000813461">
    <property type="component" value="Unassembled WGS sequence"/>
</dbReference>
<dbReference type="AlphaFoldDB" id="A0A8K0R9E8"/>
<organism evidence="2 3">
    <name type="scientific">Paraphoma chrysanthemicola</name>
    <dbReference type="NCBI Taxonomy" id="798071"/>
    <lineage>
        <taxon>Eukaryota</taxon>
        <taxon>Fungi</taxon>
        <taxon>Dikarya</taxon>
        <taxon>Ascomycota</taxon>
        <taxon>Pezizomycotina</taxon>
        <taxon>Dothideomycetes</taxon>
        <taxon>Pleosporomycetidae</taxon>
        <taxon>Pleosporales</taxon>
        <taxon>Pleosporineae</taxon>
        <taxon>Phaeosphaeriaceae</taxon>
        <taxon>Paraphoma</taxon>
    </lineage>
</organism>
<evidence type="ECO:0000256" key="1">
    <source>
        <dbReference type="SAM" id="MobiDB-lite"/>
    </source>
</evidence>
<evidence type="ECO:0000313" key="2">
    <source>
        <dbReference type="EMBL" id="KAH7087988.1"/>
    </source>
</evidence>
<proteinExistence type="predicted"/>
<accession>A0A8K0R9E8</accession>
<feature type="region of interest" description="Disordered" evidence="1">
    <location>
        <begin position="226"/>
        <end position="246"/>
    </location>
</feature>
<dbReference type="EMBL" id="JAGMVJ010000008">
    <property type="protein sequence ID" value="KAH7087988.1"/>
    <property type="molecule type" value="Genomic_DNA"/>
</dbReference>
<comment type="caution">
    <text evidence="2">The sequence shown here is derived from an EMBL/GenBank/DDBJ whole genome shotgun (WGS) entry which is preliminary data.</text>
</comment>